<reference evidence="1 2" key="1">
    <citation type="submission" date="2018-11" db="EMBL/GenBank/DDBJ databases">
        <title>Genomic Encyclopedia of Type Strains, Phase IV (KMG-IV): sequencing the most valuable type-strain genomes for metagenomic binning, comparative biology and taxonomic classification.</title>
        <authorList>
            <person name="Goeker M."/>
        </authorList>
    </citation>
    <scope>NUCLEOTIDE SEQUENCE [LARGE SCALE GENOMIC DNA]</scope>
    <source>
        <strain evidence="1 2">DSM 100316</strain>
    </source>
</reference>
<proteinExistence type="predicted"/>
<evidence type="ECO:0000313" key="2">
    <source>
        <dbReference type="Proteomes" id="UP000275394"/>
    </source>
</evidence>
<dbReference type="InterPro" id="IPR007495">
    <property type="entry name" value="NqrM"/>
</dbReference>
<gene>
    <name evidence="1" type="ORF">EDC56_2940</name>
</gene>
<dbReference type="Pfam" id="PF04400">
    <property type="entry name" value="NqrM"/>
    <property type="match status" value="1"/>
</dbReference>
<dbReference type="PANTHER" id="PTHR40691">
    <property type="entry name" value="(NA+)-NQR MATURATION NQRM"/>
    <property type="match status" value="1"/>
</dbReference>
<dbReference type="PANTHER" id="PTHR40691:SF3">
    <property type="entry name" value="(NA+)-NQR MATURATION NQRM"/>
    <property type="match status" value="1"/>
</dbReference>
<dbReference type="RefSeq" id="WP_123713261.1">
    <property type="nucleotide sequence ID" value="NZ_RKHR01000005.1"/>
</dbReference>
<comment type="caution">
    <text evidence="1">The sequence shown here is derived from an EMBL/GenBank/DDBJ whole genome shotgun (WGS) entry which is preliminary data.</text>
</comment>
<keyword evidence="2" id="KW-1185">Reference proteome</keyword>
<dbReference type="AlphaFoldDB" id="A0A3N2DKH0"/>
<dbReference type="OrthoDB" id="5296227at2"/>
<sequence>MTIFLLTLGFVIVMVVGMAVGSIAGRGPIKGSCGGMSALGIDTACDICGGNPKKCDEEQERVAKEQQTSTDFYDADK</sequence>
<dbReference type="EMBL" id="RKHR01000005">
    <property type="protein sequence ID" value="ROS00294.1"/>
    <property type="molecule type" value="Genomic_DNA"/>
</dbReference>
<dbReference type="Proteomes" id="UP000275394">
    <property type="component" value="Unassembled WGS sequence"/>
</dbReference>
<evidence type="ECO:0000313" key="1">
    <source>
        <dbReference type="EMBL" id="ROS00294.1"/>
    </source>
</evidence>
<protein>
    <recommendedName>
        <fullName evidence="3">ApbE family protein</fullName>
    </recommendedName>
</protein>
<name>A0A3N2DKH0_9GAMM</name>
<evidence type="ECO:0008006" key="3">
    <source>
        <dbReference type="Google" id="ProtNLM"/>
    </source>
</evidence>
<organism evidence="1 2">
    <name type="scientific">Sinobacterium caligoides</name>
    <dbReference type="NCBI Taxonomy" id="933926"/>
    <lineage>
        <taxon>Bacteria</taxon>
        <taxon>Pseudomonadati</taxon>
        <taxon>Pseudomonadota</taxon>
        <taxon>Gammaproteobacteria</taxon>
        <taxon>Cellvibrionales</taxon>
        <taxon>Spongiibacteraceae</taxon>
        <taxon>Sinobacterium</taxon>
    </lineage>
</organism>
<accession>A0A3N2DKH0</accession>